<reference evidence="2 3" key="1">
    <citation type="submission" date="2020-08" db="EMBL/GenBank/DDBJ databases">
        <title>Novel species isolated from subtropical streams in China.</title>
        <authorList>
            <person name="Lu H."/>
        </authorList>
    </citation>
    <scope>NUCLEOTIDE SEQUENCE [LARGE SCALE GENOMIC DNA]</scope>
    <source>
        <strain evidence="2 3">LX15W</strain>
    </source>
</reference>
<dbReference type="Gene3D" id="2.60.120.620">
    <property type="entry name" value="q2cbj1_9rhob like domain"/>
    <property type="match status" value="1"/>
</dbReference>
<dbReference type="GO" id="GO:0051213">
    <property type="term" value="F:dioxygenase activity"/>
    <property type="evidence" value="ECO:0007669"/>
    <property type="project" value="UniProtKB-KW"/>
</dbReference>
<gene>
    <name evidence="2" type="ORF">H8K55_20085</name>
</gene>
<evidence type="ECO:0000313" key="2">
    <source>
        <dbReference type="EMBL" id="MBC3875899.1"/>
    </source>
</evidence>
<dbReference type="RefSeq" id="WP_186943870.1">
    <property type="nucleotide sequence ID" value="NZ_JACOGA010000026.1"/>
</dbReference>
<proteinExistence type="predicted"/>
<accession>A0ABR6YHI0</accession>
<dbReference type="EMBL" id="JACOGA010000026">
    <property type="protein sequence ID" value="MBC3875899.1"/>
    <property type="molecule type" value="Genomic_DNA"/>
</dbReference>
<name>A0ABR6YHI0_9BURK</name>
<keyword evidence="3" id="KW-1185">Reference proteome</keyword>
<keyword evidence="2" id="KW-0560">Oxidoreductase</keyword>
<dbReference type="InterPro" id="IPR008775">
    <property type="entry name" value="Phytyl_CoA_dOase-like"/>
</dbReference>
<evidence type="ECO:0000313" key="3">
    <source>
        <dbReference type="Proteomes" id="UP000624279"/>
    </source>
</evidence>
<dbReference type="PANTHER" id="PTHR20883:SF48">
    <property type="entry name" value="ECTOINE DIOXYGENASE"/>
    <property type="match status" value="1"/>
</dbReference>
<dbReference type="Proteomes" id="UP000624279">
    <property type="component" value="Unassembled WGS sequence"/>
</dbReference>
<protein>
    <submittedName>
        <fullName evidence="2">Phytanoyl-CoA dioxygenase family protein</fullName>
    </submittedName>
</protein>
<dbReference type="Pfam" id="PF05721">
    <property type="entry name" value="PhyH"/>
    <property type="match status" value="1"/>
</dbReference>
<comment type="caution">
    <text evidence="2">The sequence shown here is derived from an EMBL/GenBank/DDBJ whole genome shotgun (WGS) entry which is preliminary data.</text>
</comment>
<sequence>MQFLDKGFEIVDDFISQHWLKTIVSDVEQSANPNIGSGLRHINKKLPAVADYLSSAEFQKKSENFLPVGASLVRAILFNKSPESNWYVTWHQDKTVSVSKQFDAVGWRAWSVKDGSLHVQPPLEVVDEMVTIRVHLDATPKENACLKVIPDSHKLGLLSPEQISDIVTEDKIHYCETQRGAALVMRPHLLHASSKSTIPGKRRVLHLEFSDWQLPDGIYWD</sequence>
<comment type="cofactor">
    <cofactor evidence="1">
        <name>Fe(2+)</name>
        <dbReference type="ChEBI" id="CHEBI:29033"/>
    </cofactor>
</comment>
<organism evidence="2 3">
    <name type="scientific">Undibacterium flavidum</name>
    <dbReference type="NCBI Taxonomy" id="2762297"/>
    <lineage>
        <taxon>Bacteria</taxon>
        <taxon>Pseudomonadati</taxon>
        <taxon>Pseudomonadota</taxon>
        <taxon>Betaproteobacteria</taxon>
        <taxon>Burkholderiales</taxon>
        <taxon>Oxalobacteraceae</taxon>
        <taxon>Undibacterium</taxon>
    </lineage>
</organism>
<keyword evidence="2" id="KW-0223">Dioxygenase</keyword>
<dbReference type="PANTHER" id="PTHR20883">
    <property type="entry name" value="PHYTANOYL-COA DIOXYGENASE DOMAIN CONTAINING 1"/>
    <property type="match status" value="1"/>
</dbReference>
<evidence type="ECO:0000256" key="1">
    <source>
        <dbReference type="ARBA" id="ARBA00001954"/>
    </source>
</evidence>
<dbReference type="SUPFAM" id="SSF51197">
    <property type="entry name" value="Clavaminate synthase-like"/>
    <property type="match status" value="1"/>
</dbReference>